<dbReference type="eggNOG" id="ENOG5030PTZ">
    <property type="taxonomic scope" value="Bacteria"/>
</dbReference>
<evidence type="ECO:0000313" key="1">
    <source>
        <dbReference type="EMBL" id="KGO96789.1"/>
    </source>
</evidence>
<sequence>MWFLKNLFLLKKIVLFPKTKKPIKQFMKKTLLLFALAIMTTVGYSQKKKKSASKSSSSSEVLAKSDNLTAEMGKNAFNLYLNDGGKKEALFTRPVDPKRKLSECKITSYKAKDTKLYYISWVEKGTNKTDLKTEEVTSTVSEIWEVSTKTQVAANTHTITNITEKVFLDQAKEVSETQQRRRVEGSEFKLLPNGDAILKGKSGETKYTYDPATKKYVAAGKKK</sequence>
<name>A0A0A2MWS3_9FLAO</name>
<evidence type="ECO:0000313" key="2">
    <source>
        <dbReference type="Proteomes" id="UP000030149"/>
    </source>
</evidence>
<proteinExistence type="predicted"/>
<reference evidence="1 2" key="2">
    <citation type="journal article" date="2015" name="Stand. Genomic Sci.">
        <title>High quality draft genomic sequence of Flavobacterium enshiense DK69(T) and comparison among Flavobacterium genomes.</title>
        <authorList>
            <person name="Zeng Z."/>
            <person name="Chen C."/>
            <person name="Du H."/>
            <person name="Wang G."/>
            <person name="Li M."/>
        </authorList>
    </citation>
    <scope>NUCLEOTIDE SEQUENCE [LARGE SCALE GENOMIC DNA]</scope>
    <source>
        <strain evidence="1 2">DK69</strain>
    </source>
</reference>
<gene>
    <name evidence="1" type="ORF">Q767_03530</name>
</gene>
<protein>
    <submittedName>
        <fullName evidence="1">Uncharacterized protein</fullName>
    </submittedName>
</protein>
<dbReference type="AlphaFoldDB" id="A0A0A2MWS3"/>
<dbReference type="PATRIC" id="fig|1107311.5.peg.1868"/>
<organism evidence="1 2">
    <name type="scientific">Flavobacterium enshiense DK69</name>
    <dbReference type="NCBI Taxonomy" id="1107311"/>
    <lineage>
        <taxon>Bacteria</taxon>
        <taxon>Pseudomonadati</taxon>
        <taxon>Bacteroidota</taxon>
        <taxon>Flavobacteriia</taxon>
        <taxon>Flavobacteriales</taxon>
        <taxon>Flavobacteriaceae</taxon>
        <taxon>Flavobacterium</taxon>
    </lineage>
</organism>
<reference evidence="2" key="1">
    <citation type="submission" date="2013-09" db="EMBL/GenBank/DDBJ databases">
        <authorList>
            <person name="Zeng Z."/>
            <person name="Chen C."/>
        </authorList>
    </citation>
    <scope>NUCLEOTIDE SEQUENCE [LARGE SCALE GENOMIC DNA]</scope>
    <source>
        <strain evidence="2">DK69</strain>
    </source>
</reference>
<dbReference type="EMBL" id="JRLZ01000003">
    <property type="protein sequence ID" value="KGO96789.1"/>
    <property type="molecule type" value="Genomic_DNA"/>
</dbReference>
<accession>A0A0A2MWS3</accession>
<dbReference type="Proteomes" id="UP000030149">
    <property type="component" value="Unassembled WGS sequence"/>
</dbReference>
<comment type="caution">
    <text evidence="1">The sequence shown here is derived from an EMBL/GenBank/DDBJ whole genome shotgun (WGS) entry which is preliminary data.</text>
</comment>
<keyword evidence="2" id="KW-1185">Reference proteome</keyword>